<gene>
    <name evidence="1" type="ORF">Ahy_A02g009100</name>
</gene>
<dbReference type="EMBL" id="SDMP01000002">
    <property type="protein sequence ID" value="RYR74399.1"/>
    <property type="molecule type" value="Genomic_DNA"/>
</dbReference>
<keyword evidence="2" id="KW-1185">Reference proteome</keyword>
<protein>
    <recommendedName>
        <fullName evidence="3">Transposase MuDR plant domain-containing protein</fullName>
    </recommendedName>
</protein>
<evidence type="ECO:0008006" key="3">
    <source>
        <dbReference type="Google" id="ProtNLM"/>
    </source>
</evidence>
<dbReference type="Proteomes" id="UP000289738">
    <property type="component" value="Chromosome A02"/>
</dbReference>
<organism evidence="1 2">
    <name type="scientific">Arachis hypogaea</name>
    <name type="common">Peanut</name>
    <dbReference type="NCBI Taxonomy" id="3818"/>
    <lineage>
        <taxon>Eukaryota</taxon>
        <taxon>Viridiplantae</taxon>
        <taxon>Streptophyta</taxon>
        <taxon>Embryophyta</taxon>
        <taxon>Tracheophyta</taxon>
        <taxon>Spermatophyta</taxon>
        <taxon>Magnoliopsida</taxon>
        <taxon>eudicotyledons</taxon>
        <taxon>Gunneridae</taxon>
        <taxon>Pentapetalae</taxon>
        <taxon>rosids</taxon>
        <taxon>fabids</taxon>
        <taxon>Fabales</taxon>
        <taxon>Fabaceae</taxon>
        <taxon>Papilionoideae</taxon>
        <taxon>50 kb inversion clade</taxon>
        <taxon>dalbergioids sensu lato</taxon>
        <taxon>Dalbergieae</taxon>
        <taxon>Pterocarpus clade</taxon>
        <taxon>Arachis</taxon>
    </lineage>
</organism>
<evidence type="ECO:0000313" key="1">
    <source>
        <dbReference type="EMBL" id="RYR74399.1"/>
    </source>
</evidence>
<name>A0A445EG94_ARAHY</name>
<reference evidence="1 2" key="1">
    <citation type="submission" date="2019-01" db="EMBL/GenBank/DDBJ databases">
        <title>Sequencing of cultivated peanut Arachis hypogaea provides insights into genome evolution and oil improvement.</title>
        <authorList>
            <person name="Chen X."/>
        </authorList>
    </citation>
    <scope>NUCLEOTIDE SEQUENCE [LARGE SCALE GENOMIC DNA]</scope>
    <source>
        <strain evidence="2">cv. Fuhuasheng</strain>
        <tissue evidence="1">Leaves</tissue>
    </source>
</reference>
<proteinExistence type="predicted"/>
<dbReference type="AlphaFoldDB" id="A0A445EG94"/>
<accession>A0A445EG94</accession>
<evidence type="ECO:0000313" key="2">
    <source>
        <dbReference type="Proteomes" id="UP000289738"/>
    </source>
</evidence>
<sequence>MIELYVEFKQHMGMDVVGDDVNVDELGDIDWEEDNNDSEEEFEANYEVDDENDDRDLVGNPAVQNEAHAVVSRHPFDVPSFMWTLDLEYRYHYHLFYLPCPTDGGSHVVGEGNIAAKYGEFSVGMEFGSRESVISASKIYTISRGVDYTVYESEPQIFYAKCKGYGVVCDWLIRANLIRKKGCGDQEIQWQTHSIFNYTVSYRKAWLAKQKSITKYFGDWKVSYQTLPVWLKATNAKMPRFRIQINCTLVTMRPISKIIILNKQPNIKVSNHGHHGRNKNATDISYSLSYLNSCAGNYQIVDEPEQDVDKVVDAVMQNAISASAT</sequence>
<comment type="caution">
    <text evidence="1">The sequence shown here is derived from an EMBL/GenBank/DDBJ whole genome shotgun (WGS) entry which is preliminary data.</text>
</comment>